<proteinExistence type="predicted"/>
<accession>A0A9P6XR49</accession>
<dbReference type="AlphaFoldDB" id="A0A9P6XR49"/>
<feature type="region of interest" description="Disordered" evidence="1">
    <location>
        <begin position="59"/>
        <end position="81"/>
    </location>
</feature>
<organism evidence="2 3">
    <name type="scientific">Rhizopus delemar</name>
    <dbReference type="NCBI Taxonomy" id="936053"/>
    <lineage>
        <taxon>Eukaryota</taxon>
        <taxon>Fungi</taxon>
        <taxon>Fungi incertae sedis</taxon>
        <taxon>Mucoromycota</taxon>
        <taxon>Mucoromycotina</taxon>
        <taxon>Mucoromycetes</taxon>
        <taxon>Mucorales</taxon>
        <taxon>Mucorineae</taxon>
        <taxon>Rhizopodaceae</taxon>
        <taxon>Rhizopus</taxon>
    </lineage>
</organism>
<protein>
    <submittedName>
        <fullName evidence="2">Uncharacterized protein</fullName>
    </submittedName>
</protein>
<evidence type="ECO:0000313" key="2">
    <source>
        <dbReference type="EMBL" id="KAG1530645.1"/>
    </source>
</evidence>
<gene>
    <name evidence="2" type="ORF">G6F50_017179</name>
</gene>
<dbReference type="EMBL" id="JAANIU010012101">
    <property type="protein sequence ID" value="KAG1530645.1"/>
    <property type="molecule type" value="Genomic_DNA"/>
</dbReference>
<name>A0A9P6XR49_9FUNG</name>
<evidence type="ECO:0000313" key="3">
    <source>
        <dbReference type="Proteomes" id="UP000740926"/>
    </source>
</evidence>
<dbReference type="Proteomes" id="UP000740926">
    <property type="component" value="Unassembled WGS sequence"/>
</dbReference>
<reference evidence="2 3" key="1">
    <citation type="journal article" date="2020" name="Microb. Genom.">
        <title>Genetic diversity of clinical and environmental Mucorales isolates obtained from an investigation of mucormycosis cases among solid organ transplant recipients.</title>
        <authorList>
            <person name="Nguyen M.H."/>
            <person name="Kaul D."/>
            <person name="Muto C."/>
            <person name="Cheng S.J."/>
            <person name="Richter R.A."/>
            <person name="Bruno V.M."/>
            <person name="Liu G."/>
            <person name="Beyhan S."/>
            <person name="Sundermann A.J."/>
            <person name="Mounaud S."/>
            <person name="Pasculle A.W."/>
            <person name="Nierman W.C."/>
            <person name="Driscoll E."/>
            <person name="Cumbie R."/>
            <person name="Clancy C.J."/>
            <person name="Dupont C.L."/>
        </authorList>
    </citation>
    <scope>NUCLEOTIDE SEQUENCE [LARGE SCALE GENOMIC DNA]</scope>
    <source>
        <strain evidence="2 3">GL24</strain>
    </source>
</reference>
<keyword evidence="3" id="KW-1185">Reference proteome</keyword>
<sequence>METGAIHPRAGVDGKNTHDCSLHGRRTSPLLAHRPAEYAGCRCPACRICAVQPVEGRAAAGSAGHRRGADPSPAGCPPALPHRALHRDRLFAAPGLCLLQHHLARPALERAGPARADAALSGTT</sequence>
<comment type="caution">
    <text evidence="2">The sequence shown here is derived from an EMBL/GenBank/DDBJ whole genome shotgun (WGS) entry which is preliminary data.</text>
</comment>
<evidence type="ECO:0000256" key="1">
    <source>
        <dbReference type="SAM" id="MobiDB-lite"/>
    </source>
</evidence>